<evidence type="ECO:0000313" key="18">
    <source>
        <dbReference type="Proteomes" id="UP001172721"/>
    </source>
</evidence>
<comment type="similarity">
    <text evidence="6 15">In the C-terminal section; belongs to the PRA-PH family.</text>
</comment>
<evidence type="ECO:0000256" key="5">
    <source>
        <dbReference type="ARBA" id="ARBA00005204"/>
    </source>
</evidence>
<dbReference type="Pfam" id="PF01503">
    <property type="entry name" value="PRA-PH"/>
    <property type="match status" value="1"/>
</dbReference>
<dbReference type="HAMAP" id="MF_01020">
    <property type="entry name" value="HisE"/>
    <property type="match status" value="1"/>
</dbReference>
<comment type="catalytic activity">
    <reaction evidence="2 15">
        <text>1-(5-phospho-beta-D-ribosyl)-ATP + H2O = 1-(5-phospho-beta-D-ribosyl)-5'-AMP + diphosphate + H(+)</text>
        <dbReference type="Rhea" id="RHEA:22828"/>
        <dbReference type="ChEBI" id="CHEBI:15377"/>
        <dbReference type="ChEBI" id="CHEBI:15378"/>
        <dbReference type="ChEBI" id="CHEBI:33019"/>
        <dbReference type="ChEBI" id="CHEBI:59457"/>
        <dbReference type="ChEBI" id="CHEBI:73183"/>
        <dbReference type="EC" id="3.6.1.31"/>
    </reaction>
</comment>
<evidence type="ECO:0000256" key="9">
    <source>
        <dbReference type="ARBA" id="ARBA00022605"/>
    </source>
</evidence>
<dbReference type="NCBIfam" id="NF002747">
    <property type="entry name" value="PRK02759.1"/>
    <property type="match status" value="1"/>
</dbReference>
<comment type="pathway">
    <text evidence="5 15">Amino-acid biosynthesis; L-histidine biosynthesis; L-histidine from 5-phospho-alpha-D-ribose 1-diphosphate: step 2/9.</text>
</comment>
<keyword evidence="13 15" id="KW-0368">Histidine biosynthesis</keyword>
<dbReference type="Pfam" id="PF01502">
    <property type="entry name" value="PRA-CH"/>
    <property type="match status" value="1"/>
</dbReference>
<keyword evidence="11 15" id="KW-0378">Hydrolase</keyword>
<dbReference type="InterPro" id="IPR008179">
    <property type="entry name" value="HisE"/>
</dbReference>
<evidence type="ECO:0000256" key="15">
    <source>
        <dbReference type="HAMAP-Rule" id="MF_01019"/>
    </source>
</evidence>
<dbReference type="PANTHER" id="PTHR42945">
    <property type="entry name" value="HISTIDINE BIOSYNTHESIS BIFUNCTIONAL PROTEIN"/>
    <property type="match status" value="1"/>
</dbReference>
<comment type="catalytic activity">
    <reaction evidence="1 15">
        <text>1-(5-phospho-beta-D-ribosyl)-5'-AMP + H2O = 1-(5-phospho-beta-D-ribosyl)-5-[(5-phospho-beta-D-ribosylamino)methylideneamino]imidazole-4-carboxamide</text>
        <dbReference type="Rhea" id="RHEA:20049"/>
        <dbReference type="ChEBI" id="CHEBI:15377"/>
        <dbReference type="ChEBI" id="CHEBI:58435"/>
        <dbReference type="ChEBI" id="CHEBI:59457"/>
        <dbReference type="EC" id="3.5.4.19"/>
    </reaction>
</comment>
<dbReference type="NCBIfam" id="NF000768">
    <property type="entry name" value="PRK00051.1"/>
    <property type="match status" value="1"/>
</dbReference>
<keyword evidence="10 15" id="KW-0547">Nucleotide-binding</keyword>
<sequence>MNLSSIKFDEKGLIPAIVQDARTKKVLTLAYMNEESLQKTLEIGETVFYSRSRQELWHKGETSGNTQKVIDIHVDCDQDALVVFVDPKGPACHTGSESCFGAVDRSEAEASGKTSYGDIVPGKEGTAQGKSQDILNVLQGLIAEREREMPEGAYTTYLFDKGVDKILKKVGEEASEVIIAAKNRDKEELKWEAADLIYHLLVLLQEQKLPFTEVLGVLEERHTSKDRK</sequence>
<feature type="region of interest" description="Phosphoribosyl-ATP pyrophosphohydrolase" evidence="15">
    <location>
        <begin position="135"/>
        <end position="228"/>
    </location>
</feature>
<feature type="region of interest" description="Phosphoribosyl-AMP cyclohydrolase" evidence="15">
    <location>
        <begin position="1"/>
        <end position="134"/>
    </location>
</feature>
<dbReference type="InterPro" id="IPR023019">
    <property type="entry name" value="His_synth_HisIE"/>
</dbReference>
<evidence type="ECO:0000256" key="8">
    <source>
        <dbReference type="ARBA" id="ARBA00022490"/>
    </source>
</evidence>
<proteinExistence type="inferred from homology"/>
<evidence type="ECO:0000256" key="10">
    <source>
        <dbReference type="ARBA" id="ARBA00022741"/>
    </source>
</evidence>
<evidence type="ECO:0000313" key="17">
    <source>
        <dbReference type="EMBL" id="MDN4526211.1"/>
    </source>
</evidence>
<evidence type="ECO:0000256" key="14">
    <source>
        <dbReference type="ARBA" id="ARBA00023268"/>
    </source>
</evidence>
<reference evidence="17" key="1">
    <citation type="submission" date="2023-07" db="EMBL/GenBank/DDBJ databases">
        <title>Fictibacillus sp. isolated from freshwater pond.</title>
        <authorList>
            <person name="Kirdat K."/>
            <person name="Bhat A."/>
            <person name="Mourya A."/>
            <person name="Yadav A."/>
        </authorList>
    </citation>
    <scope>NUCLEOTIDE SEQUENCE</scope>
    <source>
        <strain evidence="17">NE201</strain>
    </source>
</reference>
<dbReference type="EC" id="3.5.4.19" evidence="15"/>
<accession>A0ABT8HZK7</accession>
<keyword evidence="14 15" id="KW-0511">Multifunctional enzyme</keyword>
<evidence type="ECO:0000256" key="3">
    <source>
        <dbReference type="ARBA" id="ARBA00004496"/>
    </source>
</evidence>
<dbReference type="EC" id="3.6.1.31" evidence="15"/>
<dbReference type="GO" id="GO:0004635">
    <property type="term" value="F:phosphoribosyl-AMP cyclohydrolase activity"/>
    <property type="evidence" value="ECO:0007669"/>
    <property type="project" value="UniProtKB-EC"/>
</dbReference>
<comment type="caution">
    <text evidence="17">The sequence shown here is derived from an EMBL/GenBank/DDBJ whole genome shotgun (WGS) entry which is preliminary data.</text>
</comment>
<evidence type="ECO:0000256" key="12">
    <source>
        <dbReference type="ARBA" id="ARBA00022840"/>
    </source>
</evidence>
<evidence type="ECO:0000256" key="4">
    <source>
        <dbReference type="ARBA" id="ARBA00005169"/>
    </source>
</evidence>
<dbReference type="Proteomes" id="UP001172721">
    <property type="component" value="Unassembled WGS sequence"/>
</dbReference>
<dbReference type="GO" id="GO:0004636">
    <property type="term" value="F:phosphoribosyl-ATP diphosphatase activity"/>
    <property type="evidence" value="ECO:0007669"/>
    <property type="project" value="UniProtKB-EC"/>
</dbReference>
<evidence type="ECO:0000256" key="13">
    <source>
        <dbReference type="ARBA" id="ARBA00023102"/>
    </source>
</evidence>
<dbReference type="InterPro" id="IPR038019">
    <property type="entry name" value="PRib_AMP_CycHydrolase_sf"/>
</dbReference>
<evidence type="ECO:0000256" key="11">
    <source>
        <dbReference type="ARBA" id="ARBA00022801"/>
    </source>
</evidence>
<dbReference type="CDD" id="cd11534">
    <property type="entry name" value="NTP-PPase_HisIE_like"/>
    <property type="match status" value="1"/>
</dbReference>
<evidence type="ECO:0000256" key="7">
    <source>
        <dbReference type="ARBA" id="ARBA00008299"/>
    </source>
</evidence>
<dbReference type="Gene3D" id="3.10.20.810">
    <property type="entry name" value="Phosphoribosyl-AMP cyclohydrolase"/>
    <property type="match status" value="1"/>
</dbReference>
<keyword evidence="12 15" id="KW-0067">ATP-binding</keyword>
<dbReference type="SUPFAM" id="SSF101386">
    <property type="entry name" value="all-alpha NTP pyrophosphatases"/>
    <property type="match status" value="1"/>
</dbReference>
<organism evidence="17 18">
    <name type="scientific">Fictibacillus fluitans</name>
    <dbReference type="NCBI Taxonomy" id="3058422"/>
    <lineage>
        <taxon>Bacteria</taxon>
        <taxon>Bacillati</taxon>
        <taxon>Bacillota</taxon>
        <taxon>Bacilli</taxon>
        <taxon>Bacillales</taxon>
        <taxon>Fictibacillaceae</taxon>
        <taxon>Fictibacillus</taxon>
    </lineage>
</organism>
<dbReference type="HAMAP" id="MF_01021">
    <property type="entry name" value="HisI"/>
    <property type="match status" value="1"/>
</dbReference>
<evidence type="ECO:0000259" key="16">
    <source>
        <dbReference type="Pfam" id="PF01502"/>
    </source>
</evidence>
<feature type="domain" description="Phosphoribosyl-AMP cyclohydrolase" evidence="16">
    <location>
        <begin position="29"/>
        <end position="100"/>
    </location>
</feature>
<keyword evidence="18" id="KW-1185">Reference proteome</keyword>
<dbReference type="Gene3D" id="1.10.287.1080">
    <property type="entry name" value="MazG-like"/>
    <property type="match status" value="1"/>
</dbReference>
<dbReference type="PANTHER" id="PTHR42945:SF9">
    <property type="entry name" value="HISTIDINE BIOSYNTHESIS BIFUNCTIONAL PROTEIN HISIE"/>
    <property type="match status" value="1"/>
</dbReference>
<evidence type="ECO:0000256" key="6">
    <source>
        <dbReference type="ARBA" id="ARBA00007731"/>
    </source>
</evidence>
<dbReference type="SUPFAM" id="SSF141734">
    <property type="entry name" value="HisI-like"/>
    <property type="match status" value="1"/>
</dbReference>
<dbReference type="HAMAP" id="MF_01019">
    <property type="entry name" value="HisIE"/>
    <property type="match status" value="1"/>
</dbReference>
<evidence type="ECO:0000256" key="2">
    <source>
        <dbReference type="ARBA" id="ARBA00001460"/>
    </source>
</evidence>
<dbReference type="NCBIfam" id="TIGR03188">
    <property type="entry name" value="histidine_hisI"/>
    <property type="match status" value="1"/>
</dbReference>
<protein>
    <recommendedName>
        <fullName evidence="15">Histidine biosynthesis bifunctional protein HisIE</fullName>
    </recommendedName>
    <domain>
        <recommendedName>
            <fullName evidence="15">Phosphoribosyl-AMP cyclohydrolase</fullName>
            <shortName evidence="15">PRA-CH</shortName>
            <ecNumber evidence="15">3.5.4.19</ecNumber>
        </recommendedName>
    </domain>
    <domain>
        <recommendedName>
            <fullName evidence="15">Phosphoribosyl-ATP pyrophosphatase</fullName>
            <shortName evidence="15">PRA-PH</shortName>
            <ecNumber evidence="15">3.6.1.31</ecNumber>
        </recommendedName>
    </domain>
</protein>
<dbReference type="InterPro" id="IPR021130">
    <property type="entry name" value="PRib-ATP_PPHydrolase-like"/>
</dbReference>
<dbReference type="EMBL" id="JAUHTR010000009">
    <property type="protein sequence ID" value="MDN4526211.1"/>
    <property type="molecule type" value="Genomic_DNA"/>
</dbReference>
<comment type="similarity">
    <text evidence="7 15">In the N-terminal section; belongs to the PRA-CH family.</text>
</comment>
<comment type="pathway">
    <text evidence="4 15">Amino-acid biosynthesis; L-histidine biosynthesis; L-histidine from 5-phospho-alpha-D-ribose 1-diphosphate: step 3/9.</text>
</comment>
<keyword evidence="9 15" id="KW-0028">Amino-acid biosynthesis</keyword>
<keyword evidence="8 15" id="KW-0963">Cytoplasm</keyword>
<comment type="subcellular location">
    <subcellularLocation>
        <location evidence="3 15">Cytoplasm</location>
    </subcellularLocation>
</comment>
<gene>
    <name evidence="15 17" type="primary">hisIE</name>
    <name evidence="15" type="synonym">hisI</name>
    <name evidence="17" type="ORF">QYB97_17130</name>
</gene>
<dbReference type="InterPro" id="IPR002496">
    <property type="entry name" value="PRib_AMP_CycHydrolase_dom"/>
</dbReference>
<dbReference type="RefSeq" id="WP_301167234.1">
    <property type="nucleotide sequence ID" value="NZ_JAUHTR010000009.1"/>
</dbReference>
<evidence type="ECO:0000256" key="1">
    <source>
        <dbReference type="ARBA" id="ARBA00000024"/>
    </source>
</evidence>
<name>A0ABT8HZK7_9BACL</name>
<dbReference type="InterPro" id="IPR026660">
    <property type="entry name" value="PRA-CH"/>
</dbReference>